<dbReference type="PANTHER" id="PTHR36703:SF1">
    <property type="entry name" value="TRIACYLGLYCEROL LIPASE-LIKE PROTEIN"/>
    <property type="match status" value="1"/>
</dbReference>
<name>A0A2Z7BHG4_9LAMI</name>
<evidence type="ECO:0000313" key="1">
    <source>
        <dbReference type="EMBL" id="KZV31376.1"/>
    </source>
</evidence>
<gene>
    <name evidence="1" type="ORF">F511_05480</name>
</gene>
<reference evidence="1 2" key="1">
    <citation type="journal article" date="2015" name="Proc. Natl. Acad. Sci. U.S.A.">
        <title>The resurrection genome of Boea hygrometrica: A blueprint for survival of dehydration.</title>
        <authorList>
            <person name="Xiao L."/>
            <person name="Yang G."/>
            <person name="Zhang L."/>
            <person name="Yang X."/>
            <person name="Zhao S."/>
            <person name="Ji Z."/>
            <person name="Zhou Q."/>
            <person name="Hu M."/>
            <person name="Wang Y."/>
            <person name="Chen M."/>
            <person name="Xu Y."/>
            <person name="Jin H."/>
            <person name="Xiao X."/>
            <person name="Hu G."/>
            <person name="Bao F."/>
            <person name="Hu Y."/>
            <person name="Wan P."/>
            <person name="Li L."/>
            <person name="Deng X."/>
            <person name="Kuang T."/>
            <person name="Xiang C."/>
            <person name="Zhu J.K."/>
            <person name="Oliver M.J."/>
            <person name="He Y."/>
        </authorList>
    </citation>
    <scope>NUCLEOTIDE SEQUENCE [LARGE SCALE GENOMIC DNA]</scope>
    <source>
        <strain evidence="2">cv. XS01</strain>
    </source>
</reference>
<sequence length="192" mass="21926">MPRFSASGSSIIRRLTVPQLRRKALDSWAAVQDTFYATKEIFESHKVVLTVSTSIASVATAWAGYSLRHFHESRVDQRLESIEKAMKNNHPMQEPEFRKLVSGTMSLPACVATAGTTLIIGYGLGWRGGTWYANRKFRKEQMKLLGQIKPRRWPLKFFRRSFIRPKLPENAATISEYSPRDASVYTRDQSLT</sequence>
<evidence type="ECO:0000313" key="2">
    <source>
        <dbReference type="Proteomes" id="UP000250235"/>
    </source>
</evidence>
<accession>A0A2Z7BHG4</accession>
<keyword evidence="2" id="KW-1185">Reference proteome</keyword>
<protein>
    <submittedName>
        <fullName evidence="1">Uncharacterized protein</fullName>
    </submittedName>
</protein>
<dbReference type="EMBL" id="KV007509">
    <property type="protein sequence ID" value="KZV31376.1"/>
    <property type="molecule type" value="Genomic_DNA"/>
</dbReference>
<dbReference type="Proteomes" id="UP000250235">
    <property type="component" value="Unassembled WGS sequence"/>
</dbReference>
<dbReference type="AlphaFoldDB" id="A0A2Z7BHG4"/>
<dbReference type="OrthoDB" id="1934526at2759"/>
<dbReference type="PANTHER" id="PTHR36703">
    <property type="entry name" value="TRIACYLGLYCEROL LIPASE-LIKE PROTEIN"/>
    <property type="match status" value="1"/>
</dbReference>
<proteinExistence type="predicted"/>
<organism evidence="1 2">
    <name type="scientific">Dorcoceras hygrometricum</name>
    <dbReference type="NCBI Taxonomy" id="472368"/>
    <lineage>
        <taxon>Eukaryota</taxon>
        <taxon>Viridiplantae</taxon>
        <taxon>Streptophyta</taxon>
        <taxon>Embryophyta</taxon>
        <taxon>Tracheophyta</taxon>
        <taxon>Spermatophyta</taxon>
        <taxon>Magnoliopsida</taxon>
        <taxon>eudicotyledons</taxon>
        <taxon>Gunneridae</taxon>
        <taxon>Pentapetalae</taxon>
        <taxon>asterids</taxon>
        <taxon>lamiids</taxon>
        <taxon>Lamiales</taxon>
        <taxon>Gesneriaceae</taxon>
        <taxon>Didymocarpoideae</taxon>
        <taxon>Trichosporeae</taxon>
        <taxon>Loxocarpinae</taxon>
        <taxon>Dorcoceras</taxon>
    </lineage>
</organism>